<evidence type="ECO:0000313" key="2">
    <source>
        <dbReference type="EMBL" id="MBE9028433.1"/>
    </source>
</evidence>
<protein>
    <submittedName>
        <fullName evidence="2">Uncharacterized protein</fullName>
    </submittedName>
</protein>
<accession>A0A928VIL4</accession>
<keyword evidence="1" id="KW-0812">Transmembrane</keyword>
<name>A0A928VIL4_9CYAN</name>
<keyword evidence="1" id="KW-0472">Membrane</keyword>
<evidence type="ECO:0000313" key="3">
    <source>
        <dbReference type="Proteomes" id="UP000625316"/>
    </source>
</evidence>
<dbReference type="AlphaFoldDB" id="A0A928VIL4"/>
<keyword evidence="3" id="KW-1185">Reference proteome</keyword>
<dbReference type="Proteomes" id="UP000625316">
    <property type="component" value="Unassembled WGS sequence"/>
</dbReference>
<evidence type="ECO:0000256" key="1">
    <source>
        <dbReference type="SAM" id="Phobius"/>
    </source>
</evidence>
<keyword evidence="1" id="KW-1133">Transmembrane helix</keyword>
<dbReference type="EMBL" id="JADEXQ010000003">
    <property type="protein sequence ID" value="MBE9028433.1"/>
    <property type="molecule type" value="Genomic_DNA"/>
</dbReference>
<sequence>MVRSGRSRTRKAFVVLRDGTEIKFRFNRDVAKINRYLANRQPDKLSLTYHDPTTAWLLSFSWLIGIVMSMVYGFSCGLYQTIRLERSRRILEIQQHQNVWGRFCQRVFGQLVWIGQSIQAVPLCVAWARVEAIRTDGDSWWQAFWNQRRNGKKLHTLKLYFGDHQRPIKIYQTTNYQQLMSVAERLESFMRSPH</sequence>
<proteinExistence type="predicted"/>
<reference evidence="2" key="1">
    <citation type="submission" date="2020-10" db="EMBL/GenBank/DDBJ databases">
        <authorList>
            <person name="Castelo-Branco R."/>
            <person name="Eusebio N."/>
            <person name="Adriana R."/>
            <person name="Vieira A."/>
            <person name="Brugerolle De Fraissinette N."/>
            <person name="Rezende De Castro R."/>
            <person name="Schneider M.P."/>
            <person name="Vasconcelos V."/>
            <person name="Leao P.N."/>
        </authorList>
    </citation>
    <scope>NUCLEOTIDE SEQUENCE</scope>
    <source>
        <strain evidence="2">LEGE 11480</strain>
    </source>
</reference>
<feature type="transmembrane region" description="Helical" evidence="1">
    <location>
        <begin position="55"/>
        <end position="79"/>
    </location>
</feature>
<gene>
    <name evidence="2" type="ORF">IQ266_01520</name>
</gene>
<organism evidence="2 3">
    <name type="scientific">Romeriopsis navalis LEGE 11480</name>
    <dbReference type="NCBI Taxonomy" id="2777977"/>
    <lineage>
        <taxon>Bacteria</taxon>
        <taxon>Bacillati</taxon>
        <taxon>Cyanobacteriota</taxon>
        <taxon>Cyanophyceae</taxon>
        <taxon>Leptolyngbyales</taxon>
        <taxon>Leptolyngbyaceae</taxon>
        <taxon>Romeriopsis</taxon>
        <taxon>Romeriopsis navalis</taxon>
    </lineage>
</organism>
<comment type="caution">
    <text evidence="2">The sequence shown here is derived from an EMBL/GenBank/DDBJ whole genome shotgun (WGS) entry which is preliminary data.</text>
</comment>
<dbReference type="RefSeq" id="WP_264323255.1">
    <property type="nucleotide sequence ID" value="NZ_JADEXQ010000003.1"/>
</dbReference>